<protein>
    <submittedName>
        <fullName evidence="2">Uncharacterized protein</fullName>
    </submittedName>
</protein>
<keyword evidence="3" id="KW-1185">Reference proteome</keyword>
<dbReference type="RefSeq" id="WP_329493021.1">
    <property type="nucleotide sequence ID" value="NZ_CP108460.1"/>
</dbReference>
<evidence type="ECO:0000313" key="2">
    <source>
        <dbReference type="EMBL" id="WUS60877.1"/>
    </source>
</evidence>
<gene>
    <name evidence="2" type="ORF">OG469_38535</name>
</gene>
<reference evidence="2 3" key="1">
    <citation type="submission" date="2022-10" db="EMBL/GenBank/DDBJ databases">
        <title>The complete genomes of actinobacterial strains from the NBC collection.</title>
        <authorList>
            <person name="Joergensen T.S."/>
            <person name="Alvarez Arevalo M."/>
            <person name="Sterndorff E.B."/>
            <person name="Faurdal D."/>
            <person name="Vuksanovic O."/>
            <person name="Mourched A.-S."/>
            <person name="Charusanti P."/>
            <person name="Shaw S."/>
            <person name="Blin K."/>
            <person name="Weber T."/>
        </authorList>
    </citation>
    <scope>NUCLEOTIDE SEQUENCE [LARGE SCALE GENOMIC DNA]</scope>
    <source>
        <strain evidence="2 3">NBC_01247</strain>
    </source>
</reference>
<sequence>MTAIPRGGDGHLTVFPSDTAQPSTSNLNFVDGVTTSNLVTVPVGPKGTVDIANSHSALVDVVVDVVGYYAAELTSGDRFSPLSPARLLDTRTTAPIGADRSTSVQVAGVNGVPADVTAVALNLTGTGATEETYLAVYPSGSTRSASSSLNPRPGRDSSNQVIVPVGQDGRINVYNHAGSTHAILDVSGYYGPSGQSLFTPAAPKRLLDTRAAAGPLGPDRTLPLTIGGANGVPADATAAALNVTVTDPTADSFVTVYPGGTARPSTSSVNFQARSTVPNHVITPLGGDGTADIYNHVGSTQVVGDLFGYFSKG</sequence>
<name>A0ABZ1WJ00_9ACTN</name>
<dbReference type="EMBL" id="CP108482">
    <property type="protein sequence ID" value="WUS60877.1"/>
    <property type="molecule type" value="Genomic_DNA"/>
</dbReference>
<evidence type="ECO:0000256" key="1">
    <source>
        <dbReference type="SAM" id="MobiDB-lite"/>
    </source>
</evidence>
<dbReference type="Proteomes" id="UP001432014">
    <property type="component" value="Chromosome"/>
</dbReference>
<accession>A0ABZ1WJ00</accession>
<proteinExistence type="predicted"/>
<feature type="region of interest" description="Disordered" evidence="1">
    <location>
        <begin position="139"/>
        <end position="159"/>
    </location>
</feature>
<organism evidence="2 3">
    <name type="scientific">Kitasatospora herbaricolor</name>
    <dbReference type="NCBI Taxonomy" id="68217"/>
    <lineage>
        <taxon>Bacteria</taxon>
        <taxon>Bacillati</taxon>
        <taxon>Actinomycetota</taxon>
        <taxon>Actinomycetes</taxon>
        <taxon>Kitasatosporales</taxon>
        <taxon>Streptomycetaceae</taxon>
        <taxon>Kitasatospora</taxon>
    </lineage>
</organism>
<evidence type="ECO:0000313" key="3">
    <source>
        <dbReference type="Proteomes" id="UP001432014"/>
    </source>
</evidence>